<proteinExistence type="predicted"/>
<dbReference type="Proteomes" id="UP000215914">
    <property type="component" value="Chromosome 12"/>
</dbReference>
<sequence>MFPVHLSFNPHYQLQKFFNESSSIIRIQSSSQGDSSYLSYIHSSLASTTYQSYQLDPIYPLTLPSFSQFHFLTNPKSIPLHLLLSF</sequence>
<dbReference type="EMBL" id="MNCJ02000327">
    <property type="protein sequence ID" value="KAF5778851.1"/>
    <property type="molecule type" value="Genomic_DNA"/>
</dbReference>
<protein>
    <submittedName>
        <fullName evidence="2">Uncharacterized protein</fullName>
    </submittedName>
</protein>
<gene>
    <name evidence="2" type="ORF">HannXRQ_Chr12g0377201</name>
    <name evidence="1" type="ORF">HanXRQr2_Chr12g0552431</name>
</gene>
<evidence type="ECO:0000313" key="2">
    <source>
        <dbReference type="EMBL" id="OTG05761.1"/>
    </source>
</evidence>
<keyword evidence="3" id="KW-1185">Reference proteome</keyword>
<dbReference type="Gramene" id="mRNA:HanXRQr2_Chr12g0552431">
    <property type="protein sequence ID" value="CDS:HanXRQr2_Chr12g0552431.1"/>
    <property type="gene ID" value="HanXRQr2_Chr12g0552431"/>
</dbReference>
<organism evidence="2 3">
    <name type="scientific">Helianthus annuus</name>
    <name type="common">Common sunflower</name>
    <dbReference type="NCBI Taxonomy" id="4232"/>
    <lineage>
        <taxon>Eukaryota</taxon>
        <taxon>Viridiplantae</taxon>
        <taxon>Streptophyta</taxon>
        <taxon>Embryophyta</taxon>
        <taxon>Tracheophyta</taxon>
        <taxon>Spermatophyta</taxon>
        <taxon>Magnoliopsida</taxon>
        <taxon>eudicotyledons</taxon>
        <taxon>Gunneridae</taxon>
        <taxon>Pentapetalae</taxon>
        <taxon>asterids</taxon>
        <taxon>campanulids</taxon>
        <taxon>Asterales</taxon>
        <taxon>Asteraceae</taxon>
        <taxon>Asteroideae</taxon>
        <taxon>Heliantheae alliance</taxon>
        <taxon>Heliantheae</taxon>
        <taxon>Helianthus</taxon>
    </lineage>
</organism>
<reference evidence="1" key="3">
    <citation type="submission" date="2020-06" db="EMBL/GenBank/DDBJ databases">
        <title>Helianthus annuus Genome sequencing and assembly Release 2.</title>
        <authorList>
            <person name="Gouzy J."/>
            <person name="Langlade N."/>
            <person name="Munos S."/>
        </authorList>
    </citation>
    <scope>NUCLEOTIDE SEQUENCE</scope>
    <source>
        <tissue evidence="1">Leaves</tissue>
    </source>
</reference>
<evidence type="ECO:0000313" key="3">
    <source>
        <dbReference type="Proteomes" id="UP000215914"/>
    </source>
</evidence>
<dbReference type="InParanoid" id="A0A251T757"/>
<name>A0A251T757_HELAN</name>
<reference evidence="2" key="2">
    <citation type="submission" date="2017-02" db="EMBL/GenBank/DDBJ databases">
        <title>Sunflower complete genome.</title>
        <authorList>
            <person name="Langlade N."/>
            <person name="Munos S."/>
        </authorList>
    </citation>
    <scope>NUCLEOTIDE SEQUENCE [LARGE SCALE GENOMIC DNA]</scope>
    <source>
        <tissue evidence="2">Leaves</tissue>
    </source>
</reference>
<dbReference type="AlphaFoldDB" id="A0A251T757"/>
<accession>A0A251T757</accession>
<reference evidence="1 3" key="1">
    <citation type="journal article" date="2017" name="Nature">
        <title>The sunflower genome provides insights into oil metabolism, flowering and Asterid evolution.</title>
        <authorList>
            <person name="Badouin H."/>
            <person name="Gouzy J."/>
            <person name="Grassa C.J."/>
            <person name="Murat F."/>
            <person name="Staton S.E."/>
            <person name="Cottret L."/>
            <person name="Lelandais-Briere C."/>
            <person name="Owens G.L."/>
            <person name="Carrere S."/>
            <person name="Mayjonade B."/>
            <person name="Legrand L."/>
            <person name="Gill N."/>
            <person name="Kane N.C."/>
            <person name="Bowers J.E."/>
            <person name="Hubner S."/>
            <person name="Bellec A."/>
            <person name="Berard A."/>
            <person name="Berges H."/>
            <person name="Blanchet N."/>
            <person name="Boniface M.C."/>
            <person name="Brunel D."/>
            <person name="Catrice O."/>
            <person name="Chaidir N."/>
            <person name="Claudel C."/>
            <person name="Donnadieu C."/>
            <person name="Faraut T."/>
            <person name="Fievet G."/>
            <person name="Helmstetter N."/>
            <person name="King M."/>
            <person name="Knapp S.J."/>
            <person name="Lai Z."/>
            <person name="Le Paslier M.C."/>
            <person name="Lippi Y."/>
            <person name="Lorenzon L."/>
            <person name="Mandel J.R."/>
            <person name="Marage G."/>
            <person name="Marchand G."/>
            <person name="Marquand E."/>
            <person name="Bret-Mestries E."/>
            <person name="Morien E."/>
            <person name="Nambeesan S."/>
            <person name="Nguyen T."/>
            <person name="Pegot-Espagnet P."/>
            <person name="Pouilly N."/>
            <person name="Raftis F."/>
            <person name="Sallet E."/>
            <person name="Schiex T."/>
            <person name="Thomas J."/>
            <person name="Vandecasteele C."/>
            <person name="Vares D."/>
            <person name="Vear F."/>
            <person name="Vautrin S."/>
            <person name="Crespi M."/>
            <person name="Mangin B."/>
            <person name="Burke J.M."/>
            <person name="Salse J."/>
            <person name="Munos S."/>
            <person name="Vincourt P."/>
            <person name="Rieseberg L.H."/>
            <person name="Langlade N.B."/>
        </authorList>
    </citation>
    <scope>NUCLEOTIDE SEQUENCE [LARGE SCALE GENOMIC DNA]</scope>
    <source>
        <strain evidence="3">cv. SF193</strain>
        <tissue evidence="1">Leaves</tissue>
    </source>
</reference>
<evidence type="ECO:0000313" key="1">
    <source>
        <dbReference type="EMBL" id="KAF5778851.1"/>
    </source>
</evidence>
<dbReference type="EMBL" id="CM007901">
    <property type="protein sequence ID" value="OTG05761.1"/>
    <property type="molecule type" value="Genomic_DNA"/>
</dbReference>